<dbReference type="SUPFAM" id="SSF51735">
    <property type="entry name" value="NAD(P)-binding Rossmann-fold domains"/>
    <property type="match status" value="1"/>
</dbReference>
<dbReference type="PRINTS" id="PR00081">
    <property type="entry name" value="GDHRDH"/>
</dbReference>
<dbReference type="EMBL" id="JAGINW010000001">
    <property type="protein sequence ID" value="MBP2326067.1"/>
    <property type="molecule type" value="Genomic_DNA"/>
</dbReference>
<dbReference type="PROSITE" id="PS00061">
    <property type="entry name" value="ADH_SHORT"/>
    <property type="match status" value="1"/>
</dbReference>
<dbReference type="Pfam" id="PF13561">
    <property type="entry name" value="adh_short_C2"/>
    <property type="match status" value="1"/>
</dbReference>
<dbReference type="PRINTS" id="PR00080">
    <property type="entry name" value="SDRFAMILY"/>
</dbReference>
<sequence length="214" mass="22529">MIVTDLHPQSTDARYATLDVTDEAAWYALIDTVRNDYGRLDVLVHTAGMAVSQPLLETTLDEFERVQRVNTVGTFLAIRSVVPLMRLSGGGSIVTLSSVNGMLGATGLASYGASKFAVRGLTKVAALELAEDGIRVNAICPGSIATAITDSAGFADTDWVAYTSTIPLGRRGEPDDVAELALYLASDASKYVTGTEVVVDGGVTAGRRFPRKGA</sequence>
<evidence type="ECO:0000256" key="2">
    <source>
        <dbReference type="ARBA" id="ARBA00023002"/>
    </source>
</evidence>
<evidence type="ECO:0000256" key="1">
    <source>
        <dbReference type="ARBA" id="ARBA00006484"/>
    </source>
</evidence>
<evidence type="ECO:0000313" key="4">
    <source>
        <dbReference type="Proteomes" id="UP001519332"/>
    </source>
</evidence>
<dbReference type="InterPro" id="IPR002347">
    <property type="entry name" value="SDR_fam"/>
</dbReference>
<evidence type="ECO:0000313" key="3">
    <source>
        <dbReference type="EMBL" id="MBP2326067.1"/>
    </source>
</evidence>
<dbReference type="PANTHER" id="PTHR24321:SF8">
    <property type="entry name" value="ESTRADIOL 17-BETA-DEHYDROGENASE 8-RELATED"/>
    <property type="match status" value="1"/>
</dbReference>
<dbReference type="InterPro" id="IPR020904">
    <property type="entry name" value="Sc_DH/Rdtase_CS"/>
</dbReference>
<dbReference type="PANTHER" id="PTHR24321">
    <property type="entry name" value="DEHYDROGENASES, SHORT CHAIN"/>
    <property type="match status" value="1"/>
</dbReference>
<keyword evidence="2" id="KW-0560">Oxidoreductase</keyword>
<organism evidence="3 4">
    <name type="scientific">Kibdelosporangium banguiense</name>
    <dbReference type="NCBI Taxonomy" id="1365924"/>
    <lineage>
        <taxon>Bacteria</taxon>
        <taxon>Bacillati</taxon>
        <taxon>Actinomycetota</taxon>
        <taxon>Actinomycetes</taxon>
        <taxon>Pseudonocardiales</taxon>
        <taxon>Pseudonocardiaceae</taxon>
        <taxon>Kibdelosporangium</taxon>
    </lineage>
</organism>
<proteinExistence type="inferred from homology"/>
<dbReference type="InterPro" id="IPR036291">
    <property type="entry name" value="NAD(P)-bd_dom_sf"/>
</dbReference>
<reference evidence="3 4" key="1">
    <citation type="submission" date="2021-03" db="EMBL/GenBank/DDBJ databases">
        <title>Sequencing the genomes of 1000 actinobacteria strains.</title>
        <authorList>
            <person name="Klenk H.-P."/>
        </authorList>
    </citation>
    <scope>NUCLEOTIDE SEQUENCE [LARGE SCALE GENOMIC DNA]</scope>
    <source>
        <strain evidence="3 4">DSM 46670</strain>
    </source>
</reference>
<protein>
    <submittedName>
        <fullName evidence="3">NAD(P)-dependent dehydrogenase (Short-subunit alcohol dehydrogenase family)</fullName>
    </submittedName>
</protein>
<accession>A0ABS4TNS9</accession>
<keyword evidence="4" id="KW-1185">Reference proteome</keyword>
<comment type="similarity">
    <text evidence="1">Belongs to the short-chain dehydrogenases/reductases (SDR) family.</text>
</comment>
<comment type="caution">
    <text evidence="3">The sequence shown here is derived from an EMBL/GenBank/DDBJ whole genome shotgun (WGS) entry which is preliminary data.</text>
</comment>
<name>A0ABS4TNS9_9PSEU</name>
<dbReference type="Gene3D" id="3.40.50.720">
    <property type="entry name" value="NAD(P)-binding Rossmann-like Domain"/>
    <property type="match status" value="1"/>
</dbReference>
<gene>
    <name evidence="3" type="ORF">JOF56_006452</name>
</gene>
<dbReference type="Proteomes" id="UP001519332">
    <property type="component" value="Unassembled WGS sequence"/>
</dbReference>